<accession>Q8TLN9</accession>
<dbReference type="HOGENOM" id="CLU_2766012_0_0_2"/>
<name>Q8TLN9_METAC</name>
<dbReference type="KEGG" id="mac:MA_2995"/>
<sequence>MEDPTNMSKANSAMNGFDSEVSEMNTSLVYPQDMLDAANATLGQPEATTPILEDMYKITKAMVTIYDHI</sequence>
<gene>
    <name evidence="1" type="ordered locus">MA_2995</name>
</gene>
<proteinExistence type="predicted"/>
<dbReference type="InParanoid" id="Q8TLN9"/>
<evidence type="ECO:0000313" key="1">
    <source>
        <dbReference type="EMBL" id="AAM06368.1"/>
    </source>
</evidence>
<organism evidence="1 2">
    <name type="scientific">Methanosarcina acetivorans (strain ATCC 35395 / DSM 2834 / JCM 12185 / C2A)</name>
    <dbReference type="NCBI Taxonomy" id="188937"/>
    <lineage>
        <taxon>Archaea</taxon>
        <taxon>Methanobacteriati</taxon>
        <taxon>Methanobacteriota</taxon>
        <taxon>Stenosarchaea group</taxon>
        <taxon>Methanomicrobia</taxon>
        <taxon>Methanosarcinales</taxon>
        <taxon>Methanosarcinaceae</taxon>
        <taxon>Methanosarcina</taxon>
    </lineage>
</organism>
<dbReference type="Proteomes" id="UP000002487">
    <property type="component" value="Chromosome"/>
</dbReference>
<dbReference type="EMBL" id="AE010299">
    <property type="protein sequence ID" value="AAM06368.1"/>
    <property type="molecule type" value="Genomic_DNA"/>
</dbReference>
<dbReference type="EnsemblBacteria" id="AAM06368">
    <property type="protein sequence ID" value="AAM06368"/>
    <property type="gene ID" value="MA_2995"/>
</dbReference>
<keyword evidence="2" id="KW-1185">Reference proteome</keyword>
<evidence type="ECO:0000313" key="2">
    <source>
        <dbReference type="Proteomes" id="UP000002487"/>
    </source>
</evidence>
<dbReference type="AlphaFoldDB" id="Q8TLN9"/>
<reference evidence="1 2" key="1">
    <citation type="journal article" date="2002" name="Genome Res.">
        <title>The genome of Methanosarcina acetivorans reveals extensive metabolic and physiological diversity.</title>
        <authorList>
            <person name="Galagan J.E."/>
            <person name="Nusbaum C."/>
            <person name="Roy A."/>
            <person name="Endrizzi M.G."/>
            <person name="Macdonald P."/>
            <person name="FitzHugh W."/>
            <person name="Calvo S."/>
            <person name="Engels R."/>
            <person name="Smirnov S."/>
            <person name="Atnoor D."/>
            <person name="Brown A."/>
            <person name="Allen N."/>
            <person name="Naylor J."/>
            <person name="Stange-Thomann N."/>
            <person name="DeArellano K."/>
            <person name="Johnson R."/>
            <person name="Linton L."/>
            <person name="McEwan P."/>
            <person name="McKernan K."/>
            <person name="Talamas J."/>
            <person name="Tirrell A."/>
            <person name="Ye W."/>
            <person name="Zimmer A."/>
            <person name="Barber R.D."/>
            <person name="Cann I."/>
            <person name="Graham D.E."/>
            <person name="Grahame D.A."/>
            <person name="Guss A."/>
            <person name="Hedderich R."/>
            <person name="Ingram-Smith C."/>
            <person name="Kuettner C.H."/>
            <person name="Krzycki J.A."/>
            <person name="Leigh J.A."/>
            <person name="Li W."/>
            <person name="Liu J."/>
            <person name="Mukhopadhyay B."/>
            <person name="Reeve J.N."/>
            <person name="Smith K."/>
            <person name="Springer T.A."/>
            <person name="Umayam L.A."/>
            <person name="White O."/>
            <person name="White R.H."/>
            <person name="de Macario E.C."/>
            <person name="Ferry J.G."/>
            <person name="Jarrell K.F."/>
            <person name="Jing H."/>
            <person name="Macario A.J.L."/>
            <person name="Paulsen I."/>
            <person name="Pritchett M."/>
            <person name="Sowers K.R."/>
            <person name="Swanson R.V."/>
            <person name="Zinder S.H."/>
            <person name="Lander E."/>
            <person name="Metcalf W.W."/>
            <person name="Birren B."/>
        </authorList>
    </citation>
    <scope>NUCLEOTIDE SEQUENCE [LARGE SCALE GENOMIC DNA]</scope>
    <source>
        <strain evidence="2">ATCC 35395 / DSM 2834 / JCM 12185 / C2A</strain>
    </source>
</reference>
<protein>
    <submittedName>
        <fullName evidence="1">Uncharacterized protein</fullName>
    </submittedName>
</protein>